<dbReference type="Proteomes" id="UP001163878">
    <property type="component" value="Chromosome"/>
</dbReference>
<accession>A0ABY6I9K3</accession>
<evidence type="ECO:0000313" key="1">
    <source>
        <dbReference type="EMBL" id="UYQ62537.1"/>
    </source>
</evidence>
<sequence length="68" mass="6549">MGTGAAARAPHSADLVALRDLGSVLDAVGVEVHVLGAPAVAVVDHDVLARAALLVVPGGGVGCRGEDG</sequence>
<evidence type="ECO:0008006" key="3">
    <source>
        <dbReference type="Google" id="ProtNLM"/>
    </source>
</evidence>
<gene>
    <name evidence="1" type="ORF">OGH68_14300</name>
</gene>
<name>A0ABY6I9K3_STRPE</name>
<protein>
    <recommendedName>
        <fullName evidence="3">DJ-1/PfpI domain-containing protein</fullName>
    </recommendedName>
</protein>
<dbReference type="EMBL" id="CP107567">
    <property type="protein sequence ID" value="UYQ62537.1"/>
    <property type="molecule type" value="Genomic_DNA"/>
</dbReference>
<reference evidence="1" key="1">
    <citation type="submission" date="2022-10" db="EMBL/GenBank/DDBJ databases">
        <title>Cytochrome P450 Catalyzes Benzene Ring Formation in the Biosynthesis of Trialkyl-Substituted Aromatic Polyketides.</title>
        <authorList>
            <person name="Zhao E."/>
            <person name="Ge H."/>
        </authorList>
    </citation>
    <scope>NUCLEOTIDE SEQUENCE</scope>
    <source>
        <strain evidence="1">NA0869</strain>
    </source>
</reference>
<keyword evidence="2" id="KW-1185">Reference proteome</keyword>
<organism evidence="1 2">
    <name type="scientific">Streptomyces peucetius</name>
    <dbReference type="NCBI Taxonomy" id="1950"/>
    <lineage>
        <taxon>Bacteria</taxon>
        <taxon>Bacillati</taxon>
        <taxon>Actinomycetota</taxon>
        <taxon>Actinomycetes</taxon>
        <taxon>Kitasatosporales</taxon>
        <taxon>Streptomycetaceae</taxon>
        <taxon>Streptomyces</taxon>
    </lineage>
</organism>
<evidence type="ECO:0000313" key="2">
    <source>
        <dbReference type="Proteomes" id="UP001163878"/>
    </source>
</evidence>
<proteinExistence type="predicted"/>